<sequence length="239" mass="26843">MIRFTIFLVTSFILFVLPSLIIVRVALKKAARQAKARVPIDSPRPPPFLAYDNVEVDRDPRGFSFRRPTSSGAYSYLGPRIEAVPAEVQIEEGTKTAYRAQESYLVFSYLPNGLHGTRVSIGPLEPEAARQLASDFQRLWGLPRVVELIDVNEEALARSPMAFHGKIVRITGTWRTGLEASFLGDHWFTPAPGVTYPKMNEPMRVTAVCLFQCSQDGRPHFGHMGMSYSELRAFEVRQA</sequence>
<dbReference type="EMBL" id="CP089982">
    <property type="protein sequence ID" value="WXA95664.1"/>
    <property type="molecule type" value="Genomic_DNA"/>
</dbReference>
<dbReference type="RefSeq" id="WP_394846271.1">
    <property type="nucleotide sequence ID" value="NZ_CP089982.1"/>
</dbReference>
<name>A0ABZ2KFI7_9BACT</name>
<keyword evidence="1" id="KW-0812">Transmembrane</keyword>
<gene>
    <name evidence="2" type="ORF">LZC95_02255</name>
</gene>
<keyword evidence="1" id="KW-0472">Membrane</keyword>
<organism evidence="2 3">
    <name type="scientific">Pendulispora brunnea</name>
    <dbReference type="NCBI Taxonomy" id="2905690"/>
    <lineage>
        <taxon>Bacteria</taxon>
        <taxon>Pseudomonadati</taxon>
        <taxon>Myxococcota</taxon>
        <taxon>Myxococcia</taxon>
        <taxon>Myxococcales</taxon>
        <taxon>Sorangiineae</taxon>
        <taxon>Pendulisporaceae</taxon>
        <taxon>Pendulispora</taxon>
    </lineage>
</organism>
<protein>
    <submittedName>
        <fullName evidence="2">Uncharacterized protein</fullName>
    </submittedName>
</protein>
<proteinExistence type="predicted"/>
<accession>A0ABZ2KFI7</accession>
<reference evidence="2 3" key="1">
    <citation type="submission" date="2021-12" db="EMBL/GenBank/DDBJ databases">
        <title>Discovery of the Pendulisporaceae a myxobacterial family with distinct sporulation behavior and unique specialized metabolism.</title>
        <authorList>
            <person name="Garcia R."/>
            <person name="Popoff A."/>
            <person name="Bader C.D."/>
            <person name="Loehr J."/>
            <person name="Walesch S."/>
            <person name="Walt C."/>
            <person name="Boldt J."/>
            <person name="Bunk B."/>
            <person name="Haeckl F.J.F.P.J."/>
            <person name="Gunesch A.P."/>
            <person name="Birkelbach J."/>
            <person name="Nuebel U."/>
            <person name="Pietschmann T."/>
            <person name="Bach T."/>
            <person name="Mueller R."/>
        </authorList>
    </citation>
    <scope>NUCLEOTIDE SEQUENCE [LARGE SCALE GENOMIC DNA]</scope>
    <source>
        <strain evidence="2 3">MSr12523</strain>
    </source>
</reference>
<feature type="transmembrane region" description="Helical" evidence="1">
    <location>
        <begin position="6"/>
        <end position="27"/>
    </location>
</feature>
<evidence type="ECO:0000256" key="1">
    <source>
        <dbReference type="SAM" id="Phobius"/>
    </source>
</evidence>
<dbReference type="Proteomes" id="UP001379533">
    <property type="component" value="Chromosome"/>
</dbReference>
<evidence type="ECO:0000313" key="2">
    <source>
        <dbReference type="EMBL" id="WXA95664.1"/>
    </source>
</evidence>
<keyword evidence="1" id="KW-1133">Transmembrane helix</keyword>
<evidence type="ECO:0000313" key="3">
    <source>
        <dbReference type="Proteomes" id="UP001379533"/>
    </source>
</evidence>
<keyword evidence="3" id="KW-1185">Reference proteome</keyword>